<reference evidence="2 3" key="1">
    <citation type="journal article" date="2024" name="Commun. Biol.">
        <title>Comparative genomic analysis of thermophilic fungi reveals convergent evolutionary adaptations and gene losses.</title>
        <authorList>
            <person name="Steindorff A.S."/>
            <person name="Aguilar-Pontes M.V."/>
            <person name="Robinson A.J."/>
            <person name="Andreopoulos B."/>
            <person name="LaButti K."/>
            <person name="Kuo A."/>
            <person name="Mondo S."/>
            <person name="Riley R."/>
            <person name="Otillar R."/>
            <person name="Haridas S."/>
            <person name="Lipzen A."/>
            <person name="Grimwood J."/>
            <person name="Schmutz J."/>
            <person name="Clum A."/>
            <person name="Reid I.D."/>
            <person name="Moisan M.C."/>
            <person name="Butler G."/>
            <person name="Nguyen T.T.M."/>
            <person name="Dewar K."/>
            <person name="Conant G."/>
            <person name="Drula E."/>
            <person name="Henrissat B."/>
            <person name="Hansel C."/>
            <person name="Singer S."/>
            <person name="Hutchinson M.I."/>
            <person name="de Vries R.P."/>
            <person name="Natvig D.O."/>
            <person name="Powell A.J."/>
            <person name="Tsang A."/>
            <person name="Grigoriev I.V."/>
        </authorList>
    </citation>
    <scope>NUCLEOTIDE SEQUENCE [LARGE SCALE GENOMIC DNA]</scope>
    <source>
        <strain evidence="2 3">CBS 494.80</strain>
    </source>
</reference>
<keyword evidence="3" id="KW-1185">Reference proteome</keyword>
<feature type="chain" id="PRO_5046774271" evidence="1">
    <location>
        <begin position="19"/>
        <end position="641"/>
    </location>
</feature>
<evidence type="ECO:0000313" key="3">
    <source>
        <dbReference type="Proteomes" id="UP001595075"/>
    </source>
</evidence>
<dbReference type="Proteomes" id="UP001595075">
    <property type="component" value="Unassembled WGS sequence"/>
</dbReference>
<name>A0ABR4BV17_9HELO</name>
<evidence type="ECO:0000313" key="2">
    <source>
        <dbReference type="EMBL" id="KAL2061458.1"/>
    </source>
</evidence>
<comment type="caution">
    <text evidence="2">The sequence shown here is derived from an EMBL/GenBank/DDBJ whole genome shotgun (WGS) entry which is preliminary data.</text>
</comment>
<dbReference type="EMBL" id="JAZHXI010000018">
    <property type="protein sequence ID" value="KAL2061458.1"/>
    <property type="molecule type" value="Genomic_DNA"/>
</dbReference>
<sequence length="641" mass="68221">MRLHPLVALLGLAYYAASSSLPLVAVRYDKPERDLLRSENFPRNASALEKRFEPIELAAFDLAMHMKSRELFKLKFTGEGGTGRIRVTCVDCHTSGRLVVSTTPLEQVVTDVKEFFGKPVADIVNAFGLDLKIGIHDFFAHFEFDITFVARGTYTVNIWPPKGQSQDPKKHGLGSKSIAVALAVDLVFIVDASIDFTTGFEVIISDAYLIFNPLSGTVEKSDFSNSRSNSIPVHIIAGSACISASLRFSVRAGFQIDADGSGAGLEAGVFFDAPGYKACLQKTPQCGVMLTQSLFVDVGVYAKAVLEVNYKSLSAGPTKIHTLMSKALPSTCVQTNAPPPGPTLNPTPQPAAQPPCSSGLLICQVQDPTRLEAPWQGVTAPFPQCYDPKSYTCAFSFLCPINAPKISGQYACGAPQPPCGEGLLICQVQDPTRIESPWHGVSQPFPQCYDPALYTCASNFLCPIEAPKIDGQYACGPYGAACNSTTITSQTLTLCKSTLDWCPSSLMTTTVVPQTNCADATLTASTAYSAPLPTITDTVSFTSVVDPIVSVVETVNIFTEVYTRSVWVTTTIVTSSLSVETGMVYVQAPATYTIHINSNSTTTSMSSATSVVDGAATTDHSPTASVVEALGAAIASMGGFT</sequence>
<feature type="signal peptide" evidence="1">
    <location>
        <begin position="1"/>
        <end position="18"/>
    </location>
</feature>
<proteinExistence type="predicted"/>
<accession>A0ABR4BV17</accession>
<organism evidence="2 3">
    <name type="scientific">Oculimacula yallundae</name>
    <dbReference type="NCBI Taxonomy" id="86028"/>
    <lineage>
        <taxon>Eukaryota</taxon>
        <taxon>Fungi</taxon>
        <taxon>Dikarya</taxon>
        <taxon>Ascomycota</taxon>
        <taxon>Pezizomycotina</taxon>
        <taxon>Leotiomycetes</taxon>
        <taxon>Helotiales</taxon>
        <taxon>Ploettnerulaceae</taxon>
        <taxon>Oculimacula</taxon>
    </lineage>
</organism>
<gene>
    <name evidence="2" type="ORF">VTL71DRAFT_6835</name>
</gene>
<evidence type="ECO:0000256" key="1">
    <source>
        <dbReference type="SAM" id="SignalP"/>
    </source>
</evidence>
<keyword evidence="1" id="KW-0732">Signal</keyword>
<protein>
    <submittedName>
        <fullName evidence="2">Uncharacterized protein</fullName>
    </submittedName>
</protein>